<evidence type="ECO:0000256" key="1">
    <source>
        <dbReference type="SAM" id="MobiDB-lite"/>
    </source>
</evidence>
<evidence type="ECO:0000313" key="2">
    <source>
        <dbReference type="EMBL" id="QJE98720.1"/>
    </source>
</evidence>
<accession>A0A858RRG1</accession>
<gene>
    <name evidence="2" type="ORF">HHL09_24045</name>
</gene>
<name>A0A858RRG1_9BACT</name>
<dbReference type="Proteomes" id="UP000501812">
    <property type="component" value="Chromosome"/>
</dbReference>
<evidence type="ECO:0000313" key="3">
    <source>
        <dbReference type="Proteomes" id="UP000501812"/>
    </source>
</evidence>
<keyword evidence="3" id="KW-1185">Reference proteome</keyword>
<organism evidence="2 3">
    <name type="scientific">Luteolibacter luteus</name>
    <dbReference type="NCBI Taxonomy" id="2728835"/>
    <lineage>
        <taxon>Bacteria</taxon>
        <taxon>Pseudomonadati</taxon>
        <taxon>Verrucomicrobiota</taxon>
        <taxon>Verrucomicrobiia</taxon>
        <taxon>Verrucomicrobiales</taxon>
        <taxon>Verrucomicrobiaceae</taxon>
        <taxon>Luteolibacter</taxon>
    </lineage>
</organism>
<dbReference type="KEGG" id="luo:HHL09_24045"/>
<feature type="region of interest" description="Disordered" evidence="1">
    <location>
        <begin position="1005"/>
        <end position="1024"/>
    </location>
</feature>
<proteinExistence type="predicted"/>
<dbReference type="EMBL" id="CP051774">
    <property type="protein sequence ID" value="QJE98720.1"/>
    <property type="molecule type" value="Genomic_DNA"/>
</dbReference>
<sequence length="1151" mass="122881">MVLLTVIAVGLLGLSSISIRSSSRGDAMAIARANARMALYMAIGELQKEMGPDQRVSATADLAGSTTGDALGPGTPPTNNTPIGGGNKGLTAVQNGTRYWTGVWQNANVTNPGTLIYTRSPVPQHRKWLISGNEVGAPGSNAYTPGDQQVSVEGDGSVRDTSRAVVLVGKGTAGDANPETVSRYVSAPLVEIASDNPSSRNAAGRHAWWIGDEGVKAKMNLRSPFDRNNDANYRSLAAQRRGWETVDGFENYPAPGTPGEQSIPKLISIPQAGLMDPHLRDSGGVALGRAFHSGTTESFGVLTDTLQGGLRIDLTAGLAQGLPTTAPGGILNGMTATSNIIPQSVTSRNMKGPKWSRLQDFYEMGKTLRTARSLAVKPATGTADAAIAPIIADFRLLLGVRLVNSGGGNNFKTQPCAKVAVSLANPYPYPLSWSTALDLEVKSEFAPGQFSPRPACIFDGPGQPAFLAQNASEAAVLNRALFRIPAGTLAPGEGRAYCVSGQTIRPPGSTTQVVVNMGVFNSSAPSDFKNCVILDTTATADFGSGKRLDVREATITSQCTVELRTAGSNTAVLRRLERFDLDNAPYAVTARDFNAATARQFVNPVPLQYYGFQVSQPGYDYGTILPSRDQLGLRSSTLRTYADFNLQATRFRKPIISYNPPPYFMMIANSQSALPFAQPGGDTGGEFTKNMLADPLPWGHSPFSARRTVLFSPPSELTSLAQLQHADLTGDDYYASVGHQPGNAVGNSYASPFLPRVNTVKSRTDFTITGFSSQTSAATNYYDISYLLNAALWDTYFFSTMPDTGPAEPLNPAMVKVDPEDNSPEMRSPLEAAGHLLVNGAHNINCTDKDAWKALLASSKYLKHPSEGGSGSDAIFPRSLEQPVNASLPPTGTQEDSFAGFRKLSDAELDAVATELARQVRLRGPFVSLSQFVNRSLVSLTQANVNNPQMQGRSGAIQAALDLGGMNITPDGTKTVFTSIANLNYEKVNLQADGGRTPRADLVGGATTDLPSSGTDGVWPPTSHDKNPGAIAGILADKDMLTQPRFRTEQGFRSTGIPGWITQADVLQIIGPVISARSDTFRIRAYGESLDPNTGTPVARAWCEAIVQRMPEYVDGSDEMTERGTELTPVNEKFGRRFQTVSFKWLSPDEI</sequence>
<feature type="region of interest" description="Disordered" evidence="1">
    <location>
        <begin position="57"/>
        <end position="90"/>
    </location>
</feature>
<dbReference type="AlphaFoldDB" id="A0A858RRG1"/>
<reference evidence="2 3" key="1">
    <citation type="submission" date="2020-04" db="EMBL/GenBank/DDBJ databases">
        <title>Luteolibacter sp. G-1-1-1 isolated from soil.</title>
        <authorList>
            <person name="Dahal R.H."/>
        </authorList>
    </citation>
    <scope>NUCLEOTIDE SEQUENCE [LARGE SCALE GENOMIC DNA]</scope>
    <source>
        <strain evidence="2 3">G-1-1-1</strain>
    </source>
</reference>
<protein>
    <submittedName>
        <fullName evidence="2">Uncharacterized protein</fullName>
    </submittedName>
</protein>
<dbReference type="RefSeq" id="WP_169457207.1">
    <property type="nucleotide sequence ID" value="NZ_CP051774.1"/>
</dbReference>